<evidence type="ECO:0000256" key="1">
    <source>
        <dbReference type="SAM" id="MobiDB-lite"/>
    </source>
</evidence>
<sequence>MGDLAAKLGVGRRPKGSSTRCHDSRVVAQASRLTRIGPFLEQNLPEEQSVIWADEVDTVVRAATGVIGLAPMPKSSHRMSKELAGLVGETAKQATFSSQPRAKEANEYCDVIEKERGGESEFSEGADEETTTVLPLAGGGTETSAMLDPSTNTDVQGQEDPAFSDTAAPPPDDLASQEK</sequence>
<protein>
    <submittedName>
        <fullName evidence="2">Uncharacterized protein</fullName>
    </submittedName>
</protein>
<proteinExistence type="predicted"/>
<name>A0A5P1E9F7_ASPOF</name>
<feature type="region of interest" description="Disordered" evidence="1">
    <location>
        <begin position="116"/>
        <end position="179"/>
    </location>
</feature>
<accession>A0A5P1E9F7</accession>
<evidence type="ECO:0000313" key="3">
    <source>
        <dbReference type="Proteomes" id="UP000243459"/>
    </source>
</evidence>
<keyword evidence="3" id="KW-1185">Reference proteome</keyword>
<feature type="compositionally biased region" description="Acidic residues" evidence="1">
    <location>
        <begin position="121"/>
        <end position="130"/>
    </location>
</feature>
<gene>
    <name evidence="2" type="ORF">A4U43_C09F8190</name>
</gene>
<dbReference type="AlphaFoldDB" id="A0A5P1E9F7"/>
<organism evidence="2 3">
    <name type="scientific">Asparagus officinalis</name>
    <name type="common">Garden asparagus</name>
    <dbReference type="NCBI Taxonomy" id="4686"/>
    <lineage>
        <taxon>Eukaryota</taxon>
        <taxon>Viridiplantae</taxon>
        <taxon>Streptophyta</taxon>
        <taxon>Embryophyta</taxon>
        <taxon>Tracheophyta</taxon>
        <taxon>Spermatophyta</taxon>
        <taxon>Magnoliopsida</taxon>
        <taxon>Liliopsida</taxon>
        <taxon>Asparagales</taxon>
        <taxon>Asparagaceae</taxon>
        <taxon>Asparagoideae</taxon>
        <taxon>Asparagus</taxon>
    </lineage>
</organism>
<dbReference type="Gramene" id="ONK58107">
    <property type="protein sequence ID" value="ONK58107"/>
    <property type="gene ID" value="A4U43_C09F8190"/>
</dbReference>
<dbReference type="EMBL" id="CM007389">
    <property type="protein sequence ID" value="ONK58107.1"/>
    <property type="molecule type" value="Genomic_DNA"/>
</dbReference>
<reference evidence="3" key="1">
    <citation type="journal article" date="2017" name="Nat. Commun.">
        <title>The asparagus genome sheds light on the origin and evolution of a young Y chromosome.</title>
        <authorList>
            <person name="Harkess A."/>
            <person name="Zhou J."/>
            <person name="Xu C."/>
            <person name="Bowers J.E."/>
            <person name="Van der Hulst R."/>
            <person name="Ayyampalayam S."/>
            <person name="Mercati F."/>
            <person name="Riccardi P."/>
            <person name="McKain M.R."/>
            <person name="Kakrana A."/>
            <person name="Tang H."/>
            <person name="Ray J."/>
            <person name="Groenendijk J."/>
            <person name="Arikit S."/>
            <person name="Mathioni S.M."/>
            <person name="Nakano M."/>
            <person name="Shan H."/>
            <person name="Telgmann-Rauber A."/>
            <person name="Kanno A."/>
            <person name="Yue Z."/>
            <person name="Chen H."/>
            <person name="Li W."/>
            <person name="Chen Y."/>
            <person name="Xu X."/>
            <person name="Zhang Y."/>
            <person name="Luo S."/>
            <person name="Chen H."/>
            <person name="Gao J."/>
            <person name="Mao Z."/>
            <person name="Pires J.C."/>
            <person name="Luo M."/>
            <person name="Kudrna D."/>
            <person name="Wing R.A."/>
            <person name="Meyers B.C."/>
            <person name="Yi K."/>
            <person name="Kong H."/>
            <person name="Lavrijsen P."/>
            <person name="Sunseri F."/>
            <person name="Falavigna A."/>
            <person name="Ye Y."/>
            <person name="Leebens-Mack J.H."/>
            <person name="Chen G."/>
        </authorList>
    </citation>
    <scope>NUCLEOTIDE SEQUENCE [LARGE SCALE GENOMIC DNA]</scope>
    <source>
        <strain evidence="3">cv. DH0086</strain>
    </source>
</reference>
<evidence type="ECO:0000313" key="2">
    <source>
        <dbReference type="EMBL" id="ONK58107.1"/>
    </source>
</evidence>
<feature type="region of interest" description="Disordered" evidence="1">
    <location>
        <begin position="1"/>
        <end position="24"/>
    </location>
</feature>
<dbReference type="Proteomes" id="UP000243459">
    <property type="component" value="Chromosome 9"/>
</dbReference>